<evidence type="ECO:0000313" key="1">
    <source>
        <dbReference type="EMBL" id="EET09429.1"/>
    </source>
</evidence>
<organism evidence="1 2">
    <name type="scientific">Burkholderia pseudomallei 1710a</name>
    <dbReference type="NCBI Taxonomy" id="320371"/>
    <lineage>
        <taxon>Bacteria</taxon>
        <taxon>Pseudomonadati</taxon>
        <taxon>Pseudomonadota</taxon>
        <taxon>Betaproteobacteria</taxon>
        <taxon>Burkholderiales</taxon>
        <taxon>Burkholderiaceae</taxon>
        <taxon>Burkholderia</taxon>
        <taxon>pseudomallei group</taxon>
    </lineage>
</organism>
<sequence length="38" mass="3861">MERCRARAFGGATLASGTVRAAARLGGRARLPIDACAS</sequence>
<dbReference type="AlphaFoldDB" id="A0A0E1WAL6"/>
<evidence type="ECO:0000313" key="2">
    <source>
        <dbReference type="Proteomes" id="UP000001812"/>
    </source>
</evidence>
<reference evidence="1 2" key="2">
    <citation type="submission" date="2009-05" db="EMBL/GenBank/DDBJ databases">
        <authorList>
            <person name="Harkins D.M."/>
            <person name="DeShazer D."/>
            <person name="Woods D.E."/>
            <person name="Brinkac L.M."/>
            <person name="Brown K.A."/>
            <person name="Hung G.C."/>
            <person name="Tuanyok A."/>
            <person name="Zhang B."/>
            <person name="Nierman W.C."/>
        </authorList>
    </citation>
    <scope>NUCLEOTIDE SEQUENCE [LARGE SCALE GENOMIC DNA]</scope>
    <source>
        <strain evidence="1 2">1710a</strain>
    </source>
</reference>
<dbReference type="HOGENOM" id="CLU_3325694_0_0_4"/>
<reference evidence="2" key="1">
    <citation type="submission" date="2007-08" db="EMBL/GenBank/DDBJ databases">
        <title>Annotation of Burkholderia pseudomallei 1710a.</title>
        <authorList>
            <person name="Harkins D.M."/>
            <person name="DeShazer D."/>
            <person name="Woods D.E."/>
            <person name="Brinkac L.M."/>
            <person name="Brown K.A."/>
            <person name="Hung G.C."/>
            <person name="Tuanyok A."/>
            <person name="Zhang B."/>
            <person name="Nierman W.C."/>
        </authorList>
    </citation>
    <scope>NUCLEOTIDE SEQUENCE [LARGE SCALE GENOMIC DNA]</scope>
    <source>
        <strain evidence="2">1710a</strain>
    </source>
</reference>
<name>A0A0E1WAL6_BURPE</name>
<protein>
    <submittedName>
        <fullName evidence="1">Uncharacterized protein</fullName>
    </submittedName>
</protein>
<accession>A0A0E1WAL6</accession>
<proteinExistence type="predicted"/>
<dbReference type="EMBL" id="CM000832">
    <property type="protein sequence ID" value="EET09429.1"/>
    <property type="molecule type" value="Genomic_DNA"/>
</dbReference>
<dbReference type="Proteomes" id="UP000001812">
    <property type="component" value="Chromosome I"/>
</dbReference>
<gene>
    <name evidence="1" type="ORF">BURPS1710A_0154</name>
</gene>